<dbReference type="Pfam" id="PF00023">
    <property type="entry name" value="Ank"/>
    <property type="match status" value="1"/>
</dbReference>
<feature type="repeat" description="ANK" evidence="3">
    <location>
        <begin position="152"/>
        <end position="184"/>
    </location>
</feature>
<evidence type="ECO:0000313" key="6">
    <source>
        <dbReference type="Proteomes" id="UP000016928"/>
    </source>
</evidence>
<dbReference type="EMBL" id="KB730083">
    <property type="protein sequence ID" value="ENH73266.1"/>
    <property type="molecule type" value="Genomic_DNA"/>
</dbReference>
<keyword evidence="2 3" id="KW-0040">ANK repeat</keyword>
<dbReference type="STRING" id="1229664.N4UWX3"/>
<dbReference type="OrthoDB" id="7464126at2759"/>
<dbReference type="InterPro" id="IPR036770">
    <property type="entry name" value="Ankyrin_rpt-contain_sf"/>
</dbReference>
<reference evidence="6" key="1">
    <citation type="submission" date="2012-09" db="EMBL/GenBank/DDBJ databases">
        <title>Genome sequencing and comparative transcriptomics of race 1 and race 4 of banana pathogen: Fusarium oxysporum f. sp. cubense.</title>
        <authorList>
            <person name="Fang X."/>
            <person name="Huang J."/>
        </authorList>
    </citation>
    <scope>NUCLEOTIDE SEQUENCE [LARGE SCALE GENOMIC DNA]</scope>
    <source>
        <strain evidence="6">race 1</strain>
    </source>
</reference>
<dbReference type="Proteomes" id="UP000016928">
    <property type="component" value="Unassembled WGS sequence"/>
</dbReference>
<evidence type="ECO:0000256" key="3">
    <source>
        <dbReference type="PROSITE-ProRule" id="PRU00023"/>
    </source>
</evidence>
<dbReference type="InterPro" id="IPR002110">
    <property type="entry name" value="Ankyrin_rpt"/>
</dbReference>
<dbReference type="VEuPathDB" id="FungiDB:FOC1_g10008749"/>
<dbReference type="PROSITE" id="PS50297">
    <property type="entry name" value="ANK_REP_REGION"/>
    <property type="match status" value="5"/>
</dbReference>
<organism evidence="5 6">
    <name type="scientific">Fusarium oxysporum f. sp. cubense (strain race 1)</name>
    <name type="common">Panama disease fungus</name>
    <dbReference type="NCBI Taxonomy" id="1229664"/>
    <lineage>
        <taxon>Eukaryota</taxon>
        <taxon>Fungi</taxon>
        <taxon>Dikarya</taxon>
        <taxon>Ascomycota</taxon>
        <taxon>Pezizomycotina</taxon>
        <taxon>Sordariomycetes</taxon>
        <taxon>Hypocreomycetidae</taxon>
        <taxon>Hypocreales</taxon>
        <taxon>Nectriaceae</taxon>
        <taxon>Fusarium</taxon>
        <taxon>Fusarium oxysporum species complex</taxon>
    </lineage>
</organism>
<reference evidence="6" key="2">
    <citation type="journal article" date="2014" name="PLoS ONE">
        <title>Genome and Transcriptome Analysis of the Fungal Pathogen Fusarium oxysporum f. sp. cubense Causing Banana Vascular Wilt Disease.</title>
        <authorList>
            <person name="Guo L."/>
            <person name="Han L."/>
            <person name="Yang L."/>
            <person name="Zeng H."/>
            <person name="Fan D."/>
            <person name="Zhu Y."/>
            <person name="Feng Y."/>
            <person name="Wang G."/>
            <person name="Peng C."/>
            <person name="Jiang X."/>
            <person name="Zhou D."/>
            <person name="Ni P."/>
            <person name="Liang C."/>
            <person name="Liu L."/>
            <person name="Wang J."/>
            <person name="Mao C."/>
            <person name="Fang X."/>
            <person name="Peng M."/>
            <person name="Huang J."/>
        </authorList>
    </citation>
    <scope>NUCLEOTIDE SEQUENCE [LARGE SCALE GENOMIC DNA]</scope>
    <source>
        <strain evidence="6">race 1</strain>
    </source>
</reference>
<feature type="repeat" description="ANK" evidence="3">
    <location>
        <begin position="353"/>
        <end position="385"/>
    </location>
</feature>
<evidence type="ECO:0000256" key="2">
    <source>
        <dbReference type="ARBA" id="ARBA00023043"/>
    </source>
</evidence>
<feature type="repeat" description="ANK" evidence="3">
    <location>
        <begin position="450"/>
        <end position="482"/>
    </location>
</feature>
<evidence type="ECO:0000256" key="4">
    <source>
        <dbReference type="SAM" id="MobiDB-lite"/>
    </source>
</evidence>
<dbReference type="InterPro" id="IPR051165">
    <property type="entry name" value="Multifunctional_ANK_Repeat"/>
</dbReference>
<keyword evidence="1" id="KW-0677">Repeat</keyword>
<dbReference type="OMA" id="ACANDHY"/>
<protein>
    <submittedName>
        <fullName evidence="5">Ankyrin-1</fullName>
    </submittedName>
</protein>
<dbReference type="PANTHER" id="PTHR24123:SF33">
    <property type="entry name" value="PROTEIN HOS4"/>
    <property type="match status" value="1"/>
</dbReference>
<dbReference type="HOGENOM" id="CLU_014180_0_0_1"/>
<evidence type="ECO:0000313" key="5">
    <source>
        <dbReference type="EMBL" id="ENH73266.1"/>
    </source>
</evidence>
<dbReference type="PANTHER" id="PTHR24123">
    <property type="entry name" value="ANKYRIN REPEAT-CONTAINING"/>
    <property type="match status" value="1"/>
</dbReference>
<dbReference type="SMART" id="SM00248">
    <property type="entry name" value="ANK"/>
    <property type="match status" value="11"/>
</dbReference>
<accession>N4UWX3</accession>
<feature type="repeat" description="ANK" evidence="3">
    <location>
        <begin position="516"/>
        <end position="548"/>
    </location>
</feature>
<dbReference type="SUPFAM" id="SSF48403">
    <property type="entry name" value="Ankyrin repeat"/>
    <property type="match status" value="2"/>
</dbReference>
<dbReference type="Gene3D" id="1.25.40.20">
    <property type="entry name" value="Ankyrin repeat-containing domain"/>
    <property type="match status" value="3"/>
</dbReference>
<sequence>MVVTTRLLDSGHQLPDYFDGGKVLLAKVLAFFEGDRERQTFHSIIVDPDGRFLQVPSLEYVFEQGPGAVLEFLLQKYDTSKLEDTRYELVFQMACVLGKAPFVELLLSRGVDIDATGYYYGSTLQAAARTGQLQIVQSLLNKGANTNVIQGRWHTSLRAAIVGGHLDIVELLLQHGADSKLKYQTERHPLHAAISGGYVNLVEMLLSKGADVNIEVDDCDCRTPLLAAIKKADLRIVRLLLESCLQMINELIAAGAKVDSSSLQEACRNGDLSIVEALLEQLFIDGVDPSEIVDETLDSLTMGKSTDYRTLNLLLDYVPPTPKRFLFTCSSGSVPLVRRMIQQGMSVDGSNEEEDSPLQVACYYLNFEVVRLLLQRGANVQARSSQPGDPITLTLWACASPLQQQLEQRGTRHQKYLNSEVVDYRTTQRCTNIVRILLEYGATADNGTDELESPLQLASFIGSFEIAKLLIEHGASLDKTTGSFKTPLFSALQGNNSGIISLILEKGVDVNYVHPTHGTALHLVCQYNDESLVLQLLQHGASPALKDANGDTALTLALQSAASRSGYGVSQKIPRLICQHSTTLDITDSDIIAAARLEPSDLLSFLLVKRGEQPVSEDLIIRFLSEERRPSQENLEVLFDHSGGLEITPRMLNIGLSKHAFNSLSKARELSVHITPDMLESQTDLGTLKALIEYQPGVEVTEGLVIKILSMNSPYRMWGQPEENTELLLSIWPRNSSLLVTDSMLKATTSLLQLKFLLERLGPAHGKLQDIAIWICEKGTEYSGNQADILALVLQSDSDIKLSPSHLEKIMLGAKPLMLEIVLTHTPSLSITEKLFLSIFREYPRAREETRKEFVEVLMRHKKKIVFTEKIRDAIDKAYQEHSDIEKREEWYTLRERDETQEEAEARRSEENDGNKNDDHISLTRQDR</sequence>
<feature type="region of interest" description="Disordered" evidence="4">
    <location>
        <begin position="895"/>
        <end position="928"/>
    </location>
</feature>
<feature type="repeat" description="ANK" evidence="3">
    <location>
        <begin position="185"/>
        <end position="217"/>
    </location>
</feature>
<name>N4UWX3_FUSC1</name>
<gene>
    <name evidence="5" type="ORF">FOC1_g10008749</name>
</gene>
<evidence type="ECO:0000256" key="1">
    <source>
        <dbReference type="ARBA" id="ARBA00022737"/>
    </source>
</evidence>
<dbReference type="Pfam" id="PF12796">
    <property type="entry name" value="Ank_2"/>
    <property type="match status" value="3"/>
</dbReference>
<dbReference type="PROSITE" id="PS50088">
    <property type="entry name" value="ANK_REPEAT"/>
    <property type="match status" value="7"/>
</dbReference>
<feature type="repeat" description="ANK" evidence="3">
    <location>
        <begin position="119"/>
        <end position="151"/>
    </location>
</feature>
<dbReference type="AlphaFoldDB" id="N4UWX3"/>
<feature type="repeat" description="ANK" evidence="3">
    <location>
        <begin position="483"/>
        <end position="515"/>
    </location>
</feature>
<proteinExistence type="predicted"/>